<feature type="compositionally biased region" description="Basic and acidic residues" evidence="2">
    <location>
        <begin position="403"/>
        <end position="419"/>
    </location>
</feature>
<feature type="compositionally biased region" description="Low complexity" evidence="2">
    <location>
        <begin position="334"/>
        <end position="349"/>
    </location>
</feature>
<evidence type="ECO:0000313" key="4">
    <source>
        <dbReference type="Proteomes" id="UP000092321"/>
    </source>
</evidence>
<dbReference type="AlphaFoldDB" id="A0A1B7TFL9"/>
<organism evidence="3 4">
    <name type="scientific">Hanseniaspora valbyensis NRRL Y-1626</name>
    <dbReference type="NCBI Taxonomy" id="766949"/>
    <lineage>
        <taxon>Eukaryota</taxon>
        <taxon>Fungi</taxon>
        <taxon>Dikarya</taxon>
        <taxon>Ascomycota</taxon>
        <taxon>Saccharomycotina</taxon>
        <taxon>Saccharomycetes</taxon>
        <taxon>Saccharomycodales</taxon>
        <taxon>Saccharomycodaceae</taxon>
        <taxon>Hanseniaspora</taxon>
    </lineage>
</organism>
<feature type="compositionally biased region" description="Basic and acidic residues" evidence="2">
    <location>
        <begin position="363"/>
        <end position="384"/>
    </location>
</feature>
<evidence type="ECO:0000313" key="3">
    <source>
        <dbReference type="EMBL" id="OBA27445.1"/>
    </source>
</evidence>
<accession>A0A1B7TFL9</accession>
<sequence>MNSTNVASSGITSQKHVEKFQTLLLLDFMHGFLQKNIKDPATTLDYYSENACAGSLLGDKYFKKPFNNKDDLKKLLTTNDKVKNSYSKMRYCINNVERRASDNLIILQVQGVLFQADQPQLGSKDFIRLLHFKHVKDDFFEITYDSISIIEGFKTTSLPSKDTSEDASVVAEREKLTNETNKIETDLSEKNGKLETLEEKLIAKKKQIEEKKKQLKELKKQVSSFDIKEPTEAIINKDLPDAADVGSVKKAQAPLKAPTSKPISVLTDRTAEFSLPAVTGDNSSNNNNKPKQTAVLIDKTGHFKTSPATVSQSPQPVNSKNKRAGSKDQTQKYSNKVNTSNNNSNSDLSQFATPSSTPPPTHNGDKKDELSKQQENDKYKKEQQHQAIVAEEDDEWETVGKTNNKENNRNKKNHQRNDSDSNGYKKKKNNGSDINKHKSGTNKKNY</sequence>
<feature type="compositionally biased region" description="Basic residues" evidence="2">
    <location>
        <begin position="437"/>
        <end position="446"/>
    </location>
</feature>
<dbReference type="EMBL" id="LXPE01000008">
    <property type="protein sequence ID" value="OBA27445.1"/>
    <property type="molecule type" value="Genomic_DNA"/>
</dbReference>
<gene>
    <name evidence="3" type="ORF">HANVADRAFT_52198</name>
</gene>
<protein>
    <recommendedName>
        <fullName evidence="5">NTF2 domain-containing protein</fullName>
    </recommendedName>
</protein>
<feature type="region of interest" description="Disordered" evidence="2">
    <location>
        <begin position="247"/>
        <end position="446"/>
    </location>
</feature>
<keyword evidence="4" id="KW-1185">Reference proteome</keyword>
<evidence type="ECO:0000256" key="1">
    <source>
        <dbReference type="SAM" id="Coils"/>
    </source>
</evidence>
<proteinExistence type="predicted"/>
<dbReference type="Proteomes" id="UP000092321">
    <property type="component" value="Unassembled WGS sequence"/>
</dbReference>
<feature type="compositionally biased region" description="Polar residues" evidence="2">
    <location>
        <begin position="306"/>
        <end position="319"/>
    </location>
</feature>
<comment type="caution">
    <text evidence="3">The sequence shown here is derived from an EMBL/GenBank/DDBJ whole genome shotgun (WGS) entry which is preliminary data.</text>
</comment>
<feature type="coiled-coil region" evidence="1">
    <location>
        <begin position="180"/>
        <end position="228"/>
    </location>
</feature>
<evidence type="ECO:0000256" key="2">
    <source>
        <dbReference type="SAM" id="MobiDB-lite"/>
    </source>
</evidence>
<evidence type="ECO:0008006" key="5">
    <source>
        <dbReference type="Google" id="ProtNLM"/>
    </source>
</evidence>
<reference evidence="4" key="1">
    <citation type="journal article" date="2016" name="Proc. Natl. Acad. Sci. U.S.A.">
        <title>Comparative genomics of biotechnologically important yeasts.</title>
        <authorList>
            <person name="Riley R."/>
            <person name="Haridas S."/>
            <person name="Wolfe K.H."/>
            <person name="Lopes M.R."/>
            <person name="Hittinger C.T."/>
            <person name="Goeker M."/>
            <person name="Salamov A.A."/>
            <person name="Wisecaver J.H."/>
            <person name="Long T.M."/>
            <person name="Calvey C.H."/>
            <person name="Aerts A.L."/>
            <person name="Barry K.W."/>
            <person name="Choi C."/>
            <person name="Clum A."/>
            <person name="Coughlan A.Y."/>
            <person name="Deshpande S."/>
            <person name="Douglass A.P."/>
            <person name="Hanson S.J."/>
            <person name="Klenk H.-P."/>
            <person name="LaButti K.M."/>
            <person name="Lapidus A."/>
            <person name="Lindquist E.A."/>
            <person name="Lipzen A.M."/>
            <person name="Meier-Kolthoff J.P."/>
            <person name="Ohm R.A."/>
            <person name="Otillar R.P."/>
            <person name="Pangilinan J.L."/>
            <person name="Peng Y."/>
            <person name="Rokas A."/>
            <person name="Rosa C.A."/>
            <person name="Scheuner C."/>
            <person name="Sibirny A.A."/>
            <person name="Slot J.C."/>
            <person name="Stielow J.B."/>
            <person name="Sun H."/>
            <person name="Kurtzman C.P."/>
            <person name="Blackwell M."/>
            <person name="Grigoriev I.V."/>
            <person name="Jeffries T.W."/>
        </authorList>
    </citation>
    <scope>NUCLEOTIDE SEQUENCE [LARGE SCALE GENOMIC DNA]</scope>
    <source>
        <strain evidence="4">NRRL Y-1626</strain>
    </source>
</reference>
<name>A0A1B7TFL9_9ASCO</name>
<keyword evidence="1" id="KW-0175">Coiled coil</keyword>
<feature type="compositionally biased region" description="Polar residues" evidence="2">
    <location>
        <begin position="280"/>
        <end position="291"/>
    </location>
</feature>